<protein>
    <submittedName>
        <fullName evidence="1">Uncharacterized protein</fullName>
    </submittedName>
</protein>
<dbReference type="Proteomes" id="UP000091857">
    <property type="component" value="Chromosome 8"/>
</dbReference>
<sequence>MVFAIMWSAILILQLKIVWWKDKDEYQIFQECNLAILVHKSLLLRQKFY</sequence>
<evidence type="ECO:0000313" key="2">
    <source>
        <dbReference type="Proteomes" id="UP000091857"/>
    </source>
</evidence>
<gene>
    <name evidence="1" type="ORF">MANES_08G052750v8</name>
</gene>
<organism evidence="1 2">
    <name type="scientific">Manihot esculenta</name>
    <name type="common">Cassava</name>
    <name type="synonym">Jatropha manihot</name>
    <dbReference type="NCBI Taxonomy" id="3983"/>
    <lineage>
        <taxon>Eukaryota</taxon>
        <taxon>Viridiplantae</taxon>
        <taxon>Streptophyta</taxon>
        <taxon>Embryophyta</taxon>
        <taxon>Tracheophyta</taxon>
        <taxon>Spermatophyta</taxon>
        <taxon>Magnoliopsida</taxon>
        <taxon>eudicotyledons</taxon>
        <taxon>Gunneridae</taxon>
        <taxon>Pentapetalae</taxon>
        <taxon>rosids</taxon>
        <taxon>fabids</taxon>
        <taxon>Malpighiales</taxon>
        <taxon>Euphorbiaceae</taxon>
        <taxon>Crotonoideae</taxon>
        <taxon>Manihoteae</taxon>
        <taxon>Manihot</taxon>
    </lineage>
</organism>
<accession>A0ACB7H8V6</accession>
<evidence type="ECO:0000313" key="1">
    <source>
        <dbReference type="EMBL" id="KAG8648925.1"/>
    </source>
</evidence>
<name>A0ACB7H8V6_MANES</name>
<comment type="caution">
    <text evidence="1">The sequence shown here is derived from an EMBL/GenBank/DDBJ whole genome shotgun (WGS) entry which is preliminary data.</text>
</comment>
<keyword evidence="2" id="KW-1185">Reference proteome</keyword>
<proteinExistence type="predicted"/>
<dbReference type="EMBL" id="CM004394">
    <property type="protein sequence ID" value="KAG8648925.1"/>
    <property type="molecule type" value="Genomic_DNA"/>
</dbReference>
<reference evidence="2" key="1">
    <citation type="journal article" date="2016" name="Nat. Biotechnol.">
        <title>Sequencing wild and cultivated cassava and related species reveals extensive interspecific hybridization and genetic diversity.</title>
        <authorList>
            <person name="Bredeson J.V."/>
            <person name="Lyons J.B."/>
            <person name="Prochnik S.E."/>
            <person name="Wu G.A."/>
            <person name="Ha C.M."/>
            <person name="Edsinger-Gonzales E."/>
            <person name="Grimwood J."/>
            <person name="Schmutz J."/>
            <person name="Rabbi I.Y."/>
            <person name="Egesi C."/>
            <person name="Nauluvula P."/>
            <person name="Lebot V."/>
            <person name="Ndunguru J."/>
            <person name="Mkamilo G."/>
            <person name="Bart R.S."/>
            <person name="Setter T.L."/>
            <person name="Gleadow R.M."/>
            <person name="Kulakow P."/>
            <person name="Ferguson M.E."/>
            <person name="Rounsley S."/>
            <person name="Rokhsar D.S."/>
        </authorList>
    </citation>
    <scope>NUCLEOTIDE SEQUENCE [LARGE SCALE GENOMIC DNA]</scope>
    <source>
        <strain evidence="2">cv. AM560-2</strain>
    </source>
</reference>